<dbReference type="InterPro" id="IPR002562">
    <property type="entry name" value="3'-5'_exonuclease_dom"/>
</dbReference>
<dbReference type="PANTHER" id="PTHR13620">
    <property type="entry name" value="3-5 EXONUCLEASE"/>
    <property type="match status" value="1"/>
</dbReference>
<dbReference type="GO" id="GO:0008408">
    <property type="term" value="F:3'-5' exonuclease activity"/>
    <property type="evidence" value="ECO:0007669"/>
    <property type="project" value="InterPro"/>
</dbReference>
<feature type="compositionally biased region" description="Polar residues" evidence="10">
    <location>
        <begin position="7"/>
        <end position="17"/>
    </location>
</feature>
<dbReference type="GO" id="GO:0046872">
    <property type="term" value="F:metal ion binding"/>
    <property type="evidence" value="ECO:0007669"/>
    <property type="project" value="UniProtKB-KW"/>
</dbReference>
<evidence type="ECO:0000256" key="9">
    <source>
        <dbReference type="ARBA" id="ARBA00042761"/>
    </source>
</evidence>
<evidence type="ECO:0000256" key="10">
    <source>
        <dbReference type="SAM" id="MobiDB-lite"/>
    </source>
</evidence>
<dbReference type="CDD" id="cd06141">
    <property type="entry name" value="WRN_exo"/>
    <property type="match status" value="1"/>
</dbReference>
<dbReference type="EMBL" id="BPQB01000007">
    <property type="protein sequence ID" value="GJE87827.1"/>
    <property type="molecule type" value="Genomic_DNA"/>
</dbReference>
<comment type="subcellular location">
    <subcellularLocation>
        <location evidence="1">Nucleus</location>
    </subcellularLocation>
</comment>
<reference evidence="12 13" key="1">
    <citation type="submission" date="2021-08" db="EMBL/GenBank/DDBJ databases">
        <title>Draft Genome Sequence of Phanerochaete sordida strain YK-624.</title>
        <authorList>
            <person name="Mori T."/>
            <person name="Dohra H."/>
            <person name="Suzuki T."/>
            <person name="Kawagishi H."/>
            <person name="Hirai H."/>
        </authorList>
    </citation>
    <scope>NUCLEOTIDE SEQUENCE [LARGE SCALE GENOMIC DNA]</scope>
    <source>
        <strain evidence="12 13">YK-624</strain>
    </source>
</reference>
<keyword evidence="13" id="KW-1185">Reference proteome</keyword>
<evidence type="ECO:0000256" key="5">
    <source>
        <dbReference type="ARBA" id="ARBA00022839"/>
    </source>
</evidence>
<evidence type="ECO:0000256" key="3">
    <source>
        <dbReference type="ARBA" id="ARBA00022723"/>
    </source>
</evidence>
<dbReference type="OrthoDB" id="1920326at2759"/>
<dbReference type="Pfam" id="PF01612">
    <property type="entry name" value="DNA_pol_A_exo1"/>
    <property type="match status" value="1"/>
</dbReference>
<keyword evidence="7" id="KW-0539">Nucleus</keyword>
<evidence type="ECO:0000256" key="4">
    <source>
        <dbReference type="ARBA" id="ARBA00022801"/>
    </source>
</evidence>
<evidence type="ECO:0000256" key="1">
    <source>
        <dbReference type="ARBA" id="ARBA00004123"/>
    </source>
</evidence>
<dbReference type="Proteomes" id="UP000703269">
    <property type="component" value="Unassembled WGS sequence"/>
</dbReference>
<keyword evidence="4" id="KW-0378">Hydrolase</keyword>
<feature type="domain" description="3'-5' exonuclease" evidence="11">
    <location>
        <begin position="52"/>
        <end position="230"/>
    </location>
</feature>
<feature type="compositionally biased region" description="Basic and acidic residues" evidence="10">
    <location>
        <begin position="280"/>
        <end position="289"/>
    </location>
</feature>
<evidence type="ECO:0000256" key="6">
    <source>
        <dbReference type="ARBA" id="ARBA00022842"/>
    </source>
</evidence>
<evidence type="ECO:0000256" key="7">
    <source>
        <dbReference type="ARBA" id="ARBA00023242"/>
    </source>
</evidence>
<name>A0A9P3G498_9APHY</name>
<feature type="compositionally biased region" description="Polar residues" evidence="10">
    <location>
        <begin position="371"/>
        <end position="380"/>
    </location>
</feature>
<evidence type="ECO:0000313" key="13">
    <source>
        <dbReference type="Proteomes" id="UP000703269"/>
    </source>
</evidence>
<dbReference type="InterPro" id="IPR036397">
    <property type="entry name" value="RNaseH_sf"/>
</dbReference>
<feature type="region of interest" description="Disordered" evidence="10">
    <location>
        <begin position="262"/>
        <end position="398"/>
    </location>
</feature>
<dbReference type="GO" id="GO:0005634">
    <property type="term" value="C:nucleus"/>
    <property type="evidence" value="ECO:0007669"/>
    <property type="project" value="UniProtKB-SubCell"/>
</dbReference>
<dbReference type="SMART" id="SM00474">
    <property type="entry name" value="35EXOc"/>
    <property type="match status" value="1"/>
</dbReference>
<keyword evidence="6" id="KW-0460">Magnesium</keyword>
<dbReference type="InterPro" id="IPR051132">
    <property type="entry name" value="3-5_Exonuclease_domain"/>
</dbReference>
<feature type="compositionally biased region" description="Basic residues" evidence="10">
    <location>
        <begin position="350"/>
        <end position="365"/>
    </location>
</feature>
<dbReference type="InterPro" id="IPR012337">
    <property type="entry name" value="RNaseH-like_sf"/>
</dbReference>
<comment type="caution">
    <text evidence="12">The sequence shown here is derived from an EMBL/GenBank/DDBJ whole genome shotgun (WGS) entry which is preliminary data.</text>
</comment>
<dbReference type="Gene3D" id="3.30.420.10">
    <property type="entry name" value="Ribonuclease H-like superfamily/Ribonuclease H"/>
    <property type="match status" value="1"/>
</dbReference>
<sequence>MSRPVLDSTSTPSSSTAEVPPPLDPAPEKPPPPPRRVYPQYSFSAKSPQTRLVYIRDLHTAERELAQFKPGPCGFDMEWRPNFYKGQRENPVALVQLANEDVVLLIQISAIRSIPSSLRHVLWNPAYIKCGVGIQGDCMKLWKDYQVNTRNCVDLALLARTVDNAHWKGKYRDPIGLSRLCETYEELSLEKGRITRSNWEAVLSGPQKQYAANDSHSGLTLYKRLFPLTLTLDHPPLPSYYSFDCYLGATYNPSLDTPETIWQPHNPFYDPGPPPELTEEQIKKREERKAKRQQVESGRTAPDDGSGNAAGGSTSGSAPGGLRHPLVQSAERRTNPNNRPLPGHDQAQRGRPKFAQRGRHWRPPHQRPAGQPSTGTSSDQPIYMQTGHMDHGGGPPPL</sequence>
<feature type="region of interest" description="Disordered" evidence="10">
    <location>
        <begin position="1"/>
        <end position="41"/>
    </location>
</feature>
<organism evidence="12 13">
    <name type="scientific">Phanerochaete sordida</name>
    <dbReference type="NCBI Taxonomy" id="48140"/>
    <lineage>
        <taxon>Eukaryota</taxon>
        <taxon>Fungi</taxon>
        <taxon>Dikarya</taxon>
        <taxon>Basidiomycota</taxon>
        <taxon>Agaricomycotina</taxon>
        <taxon>Agaricomycetes</taxon>
        <taxon>Polyporales</taxon>
        <taxon>Phanerochaetaceae</taxon>
        <taxon>Phanerochaete</taxon>
    </lineage>
</organism>
<keyword evidence="3" id="KW-0479">Metal-binding</keyword>
<evidence type="ECO:0000256" key="2">
    <source>
        <dbReference type="ARBA" id="ARBA00022722"/>
    </source>
</evidence>
<dbReference type="SUPFAM" id="SSF53098">
    <property type="entry name" value="Ribonuclease H-like"/>
    <property type="match status" value="1"/>
</dbReference>
<accession>A0A9P3G498</accession>
<evidence type="ECO:0000313" key="12">
    <source>
        <dbReference type="EMBL" id="GJE87827.1"/>
    </source>
</evidence>
<dbReference type="GO" id="GO:0003676">
    <property type="term" value="F:nucleic acid binding"/>
    <property type="evidence" value="ECO:0007669"/>
    <property type="project" value="InterPro"/>
</dbReference>
<proteinExistence type="predicted"/>
<dbReference type="GO" id="GO:0006139">
    <property type="term" value="P:nucleobase-containing compound metabolic process"/>
    <property type="evidence" value="ECO:0007669"/>
    <property type="project" value="InterPro"/>
</dbReference>
<dbReference type="PANTHER" id="PTHR13620:SF109">
    <property type="entry name" value="3'-5' EXONUCLEASE"/>
    <property type="match status" value="1"/>
</dbReference>
<evidence type="ECO:0000259" key="11">
    <source>
        <dbReference type="SMART" id="SM00474"/>
    </source>
</evidence>
<evidence type="ECO:0000256" key="8">
    <source>
        <dbReference type="ARBA" id="ARBA00040531"/>
    </source>
</evidence>
<feature type="compositionally biased region" description="Pro residues" evidence="10">
    <location>
        <begin position="19"/>
        <end position="36"/>
    </location>
</feature>
<keyword evidence="5 12" id="KW-0269">Exonuclease</keyword>
<keyword evidence="2" id="KW-0540">Nuclease</keyword>
<gene>
    <name evidence="12" type="ORF">PsYK624_039100</name>
</gene>
<dbReference type="AlphaFoldDB" id="A0A9P3G498"/>
<protein>
    <recommendedName>
        <fullName evidence="8">3'-5' exonuclease</fullName>
    </recommendedName>
    <alternativeName>
        <fullName evidence="9">Werner Syndrome-like exonuclease</fullName>
    </alternativeName>
</protein>